<name>A0A1X7PAJ4_9HYPH</name>
<dbReference type="GO" id="GO:0006508">
    <property type="term" value="P:proteolysis"/>
    <property type="evidence" value="ECO:0007669"/>
    <property type="project" value="UniProtKB-KW"/>
</dbReference>
<dbReference type="GO" id="GO:0008233">
    <property type="term" value="F:peptidase activity"/>
    <property type="evidence" value="ECO:0007669"/>
    <property type="project" value="UniProtKB-KW"/>
</dbReference>
<evidence type="ECO:0000313" key="2">
    <source>
        <dbReference type="EMBL" id="SMH48109.1"/>
    </source>
</evidence>
<evidence type="ECO:0000313" key="3">
    <source>
        <dbReference type="Proteomes" id="UP000193083"/>
    </source>
</evidence>
<dbReference type="RefSeq" id="WP_176247553.1">
    <property type="nucleotide sequence ID" value="NZ_FXBL01000004.1"/>
</dbReference>
<dbReference type="Proteomes" id="UP000193083">
    <property type="component" value="Unassembled WGS sequence"/>
</dbReference>
<feature type="chain" id="PRO_5012440170" evidence="1">
    <location>
        <begin position="24"/>
        <end position="202"/>
    </location>
</feature>
<keyword evidence="2" id="KW-0378">Hydrolase</keyword>
<keyword evidence="2" id="KW-0645">Protease</keyword>
<organism evidence="2 3">
    <name type="scientific">Mesorhizobium australicum</name>
    <dbReference type="NCBI Taxonomy" id="536018"/>
    <lineage>
        <taxon>Bacteria</taxon>
        <taxon>Pseudomonadati</taxon>
        <taxon>Pseudomonadota</taxon>
        <taxon>Alphaproteobacteria</taxon>
        <taxon>Hyphomicrobiales</taxon>
        <taxon>Phyllobacteriaceae</taxon>
        <taxon>Mesorhizobium</taxon>
    </lineage>
</organism>
<evidence type="ECO:0000256" key="1">
    <source>
        <dbReference type="SAM" id="SignalP"/>
    </source>
</evidence>
<dbReference type="AlphaFoldDB" id="A0A1X7PAJ4"/>
<keyword evidence="1" id="KW-0732">Signal</keyword>
<protein>
    <submittedName>
        <fullName evidence="2">Predicted secreted Zn-dependent protease</fullName>
    </submittedName>
</protein>
<keyword evidence="3" id="KW-1185">Reference proteome</keyword>
<feature type="signal peptide" evidence="1">
    <location>
        <begin position="1"/>
        <end position="23"/>
    </location>
</feature>
<proteinExistence type="predicted"/>
<dbReference type="InterPro" id="IPR010321">
    <property type="entry name" value="DUF922"/>
</dbReference>
<gene>
    <name evidence="2" type="ORF">SAMN02982922_3681</name>
</gene>
<dbReference type="EMBL" id="FXBL01000004">
    <property type="protein sequence ID" value="SMH48109.1"/>
    <property type="molecule type" value="Genomic_DNA"/>
</dbReference>
<reference evidence="2 3" key="1">
    <citation type="submission" date="2017-04" db="EMBL/GenBank/DDBJ databases">
        <authorList>
            <person name="Afonso C.L."/>
            <person name="Miller P.J."/>
            <person name="Scott M.A."/>
            <person name="Spackman E."/>
            <person name="Goraichik I."/>
            <person name="Dimitrov K.M."/>
            <person name="Suarez D.L."/>
            <person name="Swayne D.E."/>
        </authorList>
    </citation>
    <scope>NUCLEOTIDE SEQUENCE [LARGE SCALE GENOMIC DNA]</scope>
    <source>
        <strain evidence="2 3">B5P</strain>
    </source>
</reference>
<sequence length="202" mass="22725">MKSSLRAFALGVLLATPSLSDSAAKVTYSEKTIHYPVSGRTGQEIYAQIARKGPRLTGQRDHKVATTSMTFDVRDIKAGVRGARCVVTGLDVHVSFTYRIPKWTGKGSASVRKAWTAFEAHLWRHEKRHRDIALDYARRVERDILRLKGDARRECAGMVEQAKRQSTSSEAWHQRKQAAFDASWFGDGGQQFKYDRALISAK</sequence>
<accession>A0A1X7PAJ4</accession>
<dbReference type="Pfam" id="PF06037">
    <property type="entry name" value="DUF922"/>
    <property type="match status" value="1"/>
</dbReference>